<evidence type="ECO:0000259" key="2">
    <source>
        <dbReference type="Pfam" id="PF20985"/>
    </source>
</evidence>
<dbReference type="GO" id="GO:0006508">
    <property type="term" value="P:proteolysis"/>
    <property type="evidence" value="ECO:0007669"/>
    <property type="project" value="InterPro"/>
</dbReference>
<name>B4FLY9_MAIZE</name>
<reference evidence="3" key="1">
    <citation type="journal article" date="2009" name="PLoS Genet.">
        <title>Sequencing, mapping, and analysis of 27,455 maize full-length cDNAs.</title>
        <authorList>
            <person name="Soderlund C."/>
            <person name="Descour A."/>
            <person name="Kudrna D."/>
            <person name="Bomhoff M."/>
            <person name="Boyd L."/>
            <person name="Currie J."/>
            <person name="Angelova A."/>
            <person name="Collura K."/>
            <person name="Wissotski M."/>
            <person name="Ashley E."/>
            <person name="Morrow D."/>
            <person name="Fernandes J."/>
            <person name="Walbot V."/>
            <person name="Yu Y."/>
        </authorList>
    </citation>
    <scope>NUCLEOTIDE SEQUENCE</scope>
    <source>
        <strain evidence="3">B73</strain>
    </source>
</reference>
<evidence type="ECO:0000313" key="3">
    <source>
        <dbReference type="EMBL" id="ACF83132.1"/>
    </source>
</evidence>
<dbReference type="CDD" id="cd21115">
    <property type="entry name" value="legumain_C"/>
    <property type="match status" value="1"/>
</dbReference>
<dbReference type="AlphaFoldDB" id="B4FLY9"/>
<sequence>MAHRSHVDSSVELIGSLLFGSEDGPRVLKAVRAPGEPLVDDWSCLKSIVRTFEARCGSLAQYGMKHMRSFANMCNAGILPEAVSKVAAQACSSIPSNPWSSIHKGFSA</sequence>
<dbReference type="PANTHER" id="PTHR12000:SF50">
    <property type="entry name" value="VACUOLAR-PROCESSING ENZYME GAMMA-ISOZYME"/>
    <property type="match status" value="1"/>
</dbReference>
<accession>B4FLY9</accession>
<dbReference type="InterPro" id="IPR001096">
    <property type="entry name" value="Peptidase_C13"/>
</dbReference>
<dbReference type="PANTHER" id="PTHR12000">
    <property type="entry name" value="HEMOGLOBINASE FAMILY MEMBER"/>
    <property type="match status" value="1"/>
</dbReference>
<comment type="similarity">
    <text evidence="1">Belongs to the peptidase C13 family.</text>
</comment>
<protein>
    <recommendedName>
        <fullName evidence="2">Legumain prodomain domain-containing protein</fullName>
    </recommendedName>
</protein>
<dbReference type="InterPro" id="IPR046427">
    <property type="entry name" value="Legumain_prodom_sf"/>
</dbReference>
<feature type="domain" description="Legumain prodomain" evidence="2">
    <location>
        <begin position="1"/>
        <end position="91"/>
    </location>
</feature>
<evidence type="ECO:0000256" key="1">
    <source>
        <dbReference type="ARBA" id="ARBA00009941"/>
    </source>
</evidence>
<dbReference type="InterPro" id="IPR048501">
    <property type="entry name" value="Legum_prodom"/>
</dbReference>
<dbReference type="EMBL" id="BT038127">
    <property type="protein sequence ID" value="ACF83132.1"/>
    <property type="molecule type" value="mRNA"/>
</dbReference>
<organism evidence="3">
    <name type="scientific">Zea mays</name>
    <name type="common">Maize</name>
    <dbReference type="NCBI Taxonomy" id="4577"/>
    <lineage>
        <taxon>Eukaryota</taxon>
        <taxon>Viridiplantae</taxon>
        <taxon>Streptophyta</taxon>
        <taxon>Embryophyta</taxon>
        <taxon>Tracheophyta</taxon>
        <taxon>Spermatophyta</taxon>
        <taxon>Magnoliopsida</taxon>
        <taxon>Liliopsida</taxon>
        <taxon>Poales</taxon>
        <taxon>Poaceae</taxon>
        <taxon>PACMAD clade</taxon>
        <taxon>Panicoideae</taxon>
        <taxon>Andropogonodae</taxon>
        <taxon>Andropogoneae</taxon>
        <taxon>Tripsacinae</taxon>
        <taxon>Zea</taxon>
    </lineage>
</organism>
<proteinExistence type="evidence at transcript level"/>
<dbReference type="FunFam" id="1.10.132.130:FF:000001">
    <property type="entry name" value="Vacuolar-processing enzyme beta-isozyme"/>
    <property type="match status" value="1"/>
</dbReference>
<dbReference type="GO" id="GO:0008233">
    <property type="term" value="F:peptidase activity"/>
    <property type="evidence" value="ECO:0007669"/>
    <property type="project" value="InterPro"/>
</dbReference>
<dbReference type="Pfam" id="PF20985">
    <property type="entry name" value="Legum_prodom"/>
    <property type="match status" value="1"/>
</dbReference>
<dbReference type="Gene3D" id="1.10.132.130">
    <property type="match status" value="1"/>
</dbReference>